<accession>A0A4Y2TNY7</accession>
<dbReference type="Proteomes" id="UP000499080">
    <property type="component" value="Unassembled WGS sequence"/>
</dbReference>
<name>A0A4Y2TNY7_ARAVE</name>
<organism evidence="1 2">
    <name type="scientific">Araneus ventricosus</name>
    <name type="common">Orbweaver spider</name>
    <name type="synonym">Epeira ventricosa</name>
    <dbReference type="NCBI Taxonomy" id="182803"/>
    <lineage>
        <taxon>Eukaryota</taxon>
        <taxon>Metazoa</taxon>
        <taxon>Ecdysozoa</taxon>
        <taxon>Arthropoda</taxon>
        <taxon>Chelicerata</taxon>
        <taxon>Arachnida</taxon>
        <taxon>Araneae</taxon>
        <taxon>Araneomorphae</taxon>
        <taxon>Entelegynae</taxon>
        <taxon>Araneoidea</taxon>
        <taxon>Araneidae</taxon>
        <taxon>Araneus</taxon>
    </lineage>
</organism>
<dbReference type="EMBL" id="BGPR01029178">
    <property type="protein sequence ID" value="GBO00806.1"/>
    <property type="molecule type" value="Genomic_DNA"/>
</dbReference>
<reference evidence="1 2" key="1">
    <citation type="journal article" date="2019" name="Sci. Rep.">
        <title>Orb-weaving spider Araneus ventricosus genome elucidates the spidroin gene catalogue.</title>
        <authorList>
            <person name="Kono N."/>
            <person name="Nakamura H."/>
            <person name="Ohtoshi R."/>
            <person name="Moran D.A.P."/>
            <person name="Shinohara A."/>
            <person name="Yoshida Y."/>
            <person name="Fujiwara M."/>
            <person name="Mori M."/>
            <person name="Tomita M."/>
            <person name="Arakawa K."/>
        </authorList>
    </citation>
    <scope>NUCLEOTIDE SEQUENCE [LARGE SCALE GENOMIC DNA]</scope>
</reference>
<protein>
    <submittedName>
        <fullName evidence="1">Uncharacterized protein</fullName>
    </submittedName>
</protein>
<dbReference type="AlphaFoldDB" id="A0A4Y2TNY7"/>
<keyword evidence="2" id="KW-1185">Reference proteome</keyword>
<sequence length="111" mass="12070">MKPFGKQQRSEHTEALRVIQLFFKTFGITSVYSAINLHEPAINDAAGRGGLVLGSRIRAGGVQLRNPIPPKIRRAWGLLHAKSYVVAKCPLVGVAWELGEEGSILVVVLVV</sequence>
<comment type="caution">
    <text evidence="1">The sequence shown here is derived from an EMBL/GenBank/DDBJ whole genome shotgun (WGS) entry which is preliminary data.</text>
</comment>
<evidence type="ECO:0000313" key="1">
    <source>
        <dbReference type="EMBL" id="GBO00806.1"/>
    </source>
</evidence>
<gene>
    <name evidence="1" type="ORF">AVEN_7465_1</name>
</gene>
<evidence type="ECO:0000313" key="2">
    <source>
        <dbReference type="Proteomes" id="UP000499080"/>
    </source>
</evidence>
<proteinExistence type="predicted"/>